<dbReference type="PANTHER" id="PTHR31083:SF6">
    <property type="entry name" value="PROTEIN SOSEKI 3"/>
    <property type="match status" value="1"/>
</dbReference>
<feature type="compositionally biased region" description="Low complexity" evidence="8">
    <location>
        <begin position="345"/>
        <end position="364"/>
    </location>
</feature>
<dbReference type="GO" id="GO:0051258">
    <property type="term" value="P:protein polymerization"/>
    <property type="evidence" value="ECO:0007669"/>
    <property type="project" value="UniProtKB-ARBA"/>
</dbReference>
<evidence type="ECO:0000256" key="4">
    <source>
        <dbReference type="ARBA" id="ARBA00022618"/>
    </source>
</evidence>
<evidence type="ECO:0000256" key="8">
    <source>
        <dbReference type="SAM" id="MobiDB-lite"/>
    </source>
</evidence>
<protein>
    <recommendedName>
        <fullName evidence="9">SOSEKI DIX-like domain-containing protein</fullName>
    </recommendedName>
</protein>
<gene>
    <name evidence="10" type="ORF">KP509_10G058400</name>
</gene>
<evidence type="ECO:0000256" key="6">
    <source>
        <dbReference type="ARBA" id="ARBA00023306"/>
    </source>
</evidence>
<proteinExistence type="inferred from homology"/>
<evidence type="ECO:0000256" key="1">
    <source>
        <dbReference type="ARBA" id="ARBA00004413"/>
    </source>
</evidence>
<dbReference type="PANTHER" id="PTHR31083">
    <property type="entry name" value="UPSTREAM OF FLC PROTEIN (DUF966)"/>
    <property type="match status" value="1"/>
</dbReference>
<sequence length="586" mass="64645">MDYKTSSPSAKVLMPHDRITCLYKKVHVIYYLSYKGGLLEQPHLLDVFFSISKGLRLKDVKARLVMLRGSAVGSSFSWSYKRSFKGGFVWQDLESDTDIIFPTQGGYAYVMKGCRIESSTEFLFPSPSKVVCSSLIRQPSTSRADHPPHTLNSIDIKKHASKCTNGNISDSSLAHGCDEHISLSLGLKGFEQLSSKGSDLHKRNPESQVFTPLSKCCSARFDNKKHVQNHKSNVSKLHCKQPILDAEQYVSPIFSVVKKTARIPEDFNGYVGADVATQTGEEDERFDVAGTHCNDKVLGSLNPHHTEKPLSSGGGEMSVKYKVFIEDAMVELSREDISPPPCSTPSPTSTLTHSSSDSCSNANSSYRSAVQDSVSHSDFSMGHQGMKGIEFVSSSSACMDNEAGIKHVRVAVNSTSHGKSYREKIPSVSAGIEPTSSNMPENLGKNSGFFLSTSKTASHVMSNNSNKFYYLLPCGGLEVIDPIAVGIQRSSSVNSICGPREARKENSSDRLYPKGDSISSLDVPHVSENATSELTELDMKLCVPINTDVKLLEFTLQDGNRSKKPWHWRSWFNSQFERRSMKFRSQ</sequence>
<dbReference type="OrthoDB" id="1280899at2759"/>
<dbReference type="GO" id="GO:0005886">
    <property type="term" value="C:plasma membrane"/>
    <property type="evidence" value="ECO:0007669"/>
    <property type="project" value="UniProtKB-SubCell"/>
</dbReference>
<evidence type="ECO:0000256" key="5">
    <source>
        <dbReference type="ARBA" id="ARBA00023136"/>
    </source>
</evidence>
<comment type="caution">
    <text evidence="10">The sequence shown here is derived from an EMBL/GenBank/DDBJ whole genome shotgun (WGS) entry which is preliminary data.</text>
</comment>
<comment type="subcellular location">
    <subcellularLocation>
        <location evidence="1">Cell membrane</location>
        <topology evidence="1">Peripheral membrane protein</topology>
        <orientation evidence="1">Cytoplasmic side</orientation>
    </subcellularLocation>
</comment>
<keyword evidence="6" id="KW-0131">Cell cycle</keyword>
<dbReference type="EMBL" id="CM035415">
    <property type="protein sequence ID" value="KAH7427750.1"/>
    <property type="molecule type" value="Genomic_DNA"/>
</dbReference>
<evidence type="ECO:0000259" key="9">
    <source>
        <dbReference type="Pfam" id="PF06136"/>
    </source>
</evidence>
<feature type="region of interest" description="Disordered" evidence="8">
    <location>
        <begin position="334"/>
        <end position="364"/>
    </location>
</feature>
<keyword evidence="11" id="KW-1185">Reference proteome</keyword>
<feature type="domain" description="SOSEKI DIX-like" evidence="9">
    <location>
        <begin position="26"/>
        <end position="115"/>
    </location>
</feature>
<evidence type="ECO:0000256" key="3">
    <source>
        <dbReference type="ARBA" id="ARBA00022475"/>
    </source>
</evidence>
<keyword evidence="5" id="KW-0472">Membrane</keyword>
<evidence type="ECO:0000256" key="2">
    <source>
        <dbReference type="ARBA" id="ARBA00022473"/>
    </source>
</evidence>
<dbReference type="InterPro" id="IPR048351">
    <property type="entry name" value="SOK_DIX"/>
</dbReference>
<keyword evidence="4" id="KW-0132">Cell division</keyword>
<dbReference type="Proteomes" id="UP000825935">
    <property type="component" value="Chromosome 10"/>
</dbReference>
<keyword evidence="2" id="KW-0217">Developmental protein</keyword>
<reference evidence="10" key="1">
    <citation type="submission" date="2021-08" db="EMBL/GenBank/DDBJ databases">
        <title>WGS assembly of Ceratopteris richardii.</title>
        <authorList>
            <person name="Marchant D.B."/>
            <person name="Chen G."/>
            <person name="Jenkins J."/>
            <person name="Shu S."/>
            <person name="Leebens-Mack J."/>
            <person name="Grimwood J."/>
            <person name="Schmutz J."/>
            <person name="Soltis P."/>
            <person name="Soltis D."/>
            <person name="Chen Z.-H."/>
        </authorList>
    </citation>
    <scope>NUCLEOTIDE SEQUENCE</scope>
    <source>
        <strain evidence="10">Whitten #5841</strain>
        <tissue evidence="10">Leaf</tissue>
    </source>
</reference>
<dbReference type="InterPro" id="IPR010369">
    <property type="entry name" value="SOK"/>
</dbReference>
<evidence type="ECO:0000313" key="10">
    <source>
        <dbReference type="EMBL" id="KAH7427750.1"/>
    </source>
</evidence>
<keyword evidence="3" id="KW-1003">Cell membrane</keyword>
<dbReference type="Pfam" id="PF06136">
    <property type="entry name" value="SOK"/>
    <property type="match status" value="1"/>
</dbReference>
<dbReference type="GO" id="GO:0051301">
    <property type="term" value="P:cell division"/>
    <property type="evidence" value="ECO:0007669"/>
    <property type="project" value="UniProtKB-KW"/>
</dbReference>
<evidence type="ECO:0000256" key="7">
    <source>
        <dbReference type="ARBA" id="ARBA00024211"/>
    </source>
</evidence>
<accession>A0A8T2TZQ6</accession>
<comment type="similarity">
    <text evidence="7">Belongs to the SOSEKI family.</text>
</comment>
<evidence type="ECO:0000313" key="11">
    <source>
        <dbReference type="Proteomes" id="UP000825935"/>
    </source>
</evidence>
<organism evidence="10 11">
    <name type="scientific">Ceratopteris richardii</name>
    <name type="common">Triangle waterfern</name>
    <dbReference type="NCBI Taxonomy" id="49495"/>
    <lineage>
        <taxon>Eukaryota</taxon>
        <taxon>Viridiplantae</taxon>
        <taxon>Streptophyta</taxon>
        <taxon>Embryophyta</taxon>
        <taxon>Tracheophyta</taxon>
        <taxon>Polypodiopsida</taxon>
        <taxon>Polypodiidae</taxon>
        <taxon>Polypodiales</taxon>
        <taxon>Pteridineae</taxon>
        <taxon>Pteridaceae</taxon>
        <taxon>Parkerioideae</taxon>
        <taxon>Ceratopteris</taxon>
    </lineage>
</organism>
<dbReference type="AlphaFoldDB" id="A0A8T2TZQ6"/>
<name>A0A8T2TZQ6_CERRI</name>